<proteinExistence type="predicted"/>
<comment type="caution">
    <text evidence="1">The sequence shown here is derived from an EMBL/GenBank/DDBJ whole genome shotgun (WGS) entry which is preliminary data.</text>
</comment>
<gene>
    <name evidence="1" type="ORF">JTE90_013758</name>
</gene>
<dbReference type="AlphaFoldDB" id="A0AAV6UZV2"/>
<accession>A0AAV6UZV2</accession>
<name>A0AAV6UZV2_9ARAC</name>
<dbReference type="InterPro" id="IPR019351">
    <property type="entry name" value="DUF2039"/>
</dbReference>
<evidence type="ECO:0000313" key="2">
    <source>
        <dbReference type="Proteomes" id="UP000827092"/>
    </source>
</evidence>
<dbReference type="PANTHER" id="PTHR22876:SF5">
    <property type="entry name" value="CHROMOSOME 9 OPEN READING FRAME 85"/>
    <property type="match status" value="1"/>
</dbReference>
<dbReference type="Pfam" id="PF10217">
    <property type="entry name" value="DUF2039"/>
    <property type="match status" value="1"/>
</dbReference>
<organism evidence="1 2">
    <name type="scientific">Oedothorax gibbosus</name>
    <dbReference type="NCBI Taxonomy" id="931172"/>
    <lineage>
        <taxon>Eukaryota</taxon>
        <taxon>Metazoa</taxon>
        <taxon>Ecdysozoa</taxon>
        <taxon>Arthropoda</taxon>
        <taxon>Chelicerata</taxon>
        <taxon>Arachnida</taxon>
        <taxon>Araneae</taxon>
        <taxon>Araneomorphae</taxon>
        <taxon>Entelegynae</taxon>
        <taxon>Araneoidea</taxon>
        <taxon>Linyphiidae</taxon>
        <taxon>Erigoninae</taxon>
        <taxon>Oedothorax</taxon>
    </lineage>
</organism>
<dbReference type="Proteomes" id="UP000827092">
    <property type="component" value="Unassembled WGS sequence"/>
</dbReference>
<evidence type="ECO:0000313" key="1">
    <source>
        <dbReference type="EMBL" id="KAG8189227.1"/>
    </source>
</evidence>
<keyword evidence="2" id="KW-1185">Reference proteome</keyword>
<protein>
    <submittedName>
        <fullName evidence="1">Uncharacterized protein</fullName>
    </submittedName>
</protein>
<sequence length="108" mass="12583">MSSQKGNASRSRPQKYKNVTKFKNDKYDSSKMFQSLNQMQMTDLCSRCEEIISWKIKYKKYKPLSVAAFCIKCEERTVKAAYHNVCSKCCEELKICGKCSENIEEKEP</sequence>
<reference evidence="1 2" key="1">
    <citation type="journal article" date="2022" name="Nat. Ecol. Evol.">
        <title>A masculinizing supergene underlies an exaggerated male reproductive morph in a spider.</title>
        <authorList>
            <person name="Hendrickx F."/>
            <person name="De Corte Z."/>
            <person name="Sonet G."/>
            <person name="Van Belleghem S.M."/>
            <person name="Kostlbacher S."/>
            <person name="Vangestel C."/>
        </authorList>
    </citation>
    <scope>NUCLEOTIDE SEQUENCE [LARGE SCALE GENOMIC DNA]</scope>
    <source>
        <strain evidence="1">W744_W776</strain>
    </source>
</reference>
<dbReference type="EMBL" id="JAFNEN010000219">
    <property type="protein sequence ID" value="KAG8189227.1"/>
    <property type="molecule type" value="Genomic_DNA"/>
</dbReference>
<dbReference type="PANTHER" id="PTHR22876">
    <property type="entry name" value="ZGC:101016"/>
    <property type="match status" value="1"/>
</dbReference>